<keyword evidence="2" id="KW-0862">Zinc</keyword>
<dbReference type="SMART" id="SM00906">
    <property type="entry name" value="Fungal_trans"/>
    <property type="match status" value="1"/>
</dbReference>
<keyword evidence="5" id="KW-0804">Transcription</keyword>
<feature type="region of interest" description="Disordered" evidence="7">
    <location>
        <begin position="846"/>
        <end position="886"/>
    </location>
</feature>
<dbReference type="InterPro" id="IPR052073">
    <property type="entry name" value="Amide_Lactam_Regulators"/>
</dbReference>
<gene>
    <name evidence="9" type="ORF">BN980_GECA02s01913g</name>
</gene>
<feature type="compositionally biased region" description="Polar residues" evidence="7">
    <location>
        <begin position="145"/>
        <end position="157"/>
    </location>
</feature>
<dbReference type="InterPro" id="IPR007219">
    <property type="entry name" value="XnlR_reg_dom"/>
</dbReference>
<organism evidence="9 10">
    <name type="scientific">Geotrichum candidum</name>
    <name type="common">Oospora lactis</name>
    <name type="synonym">Dipodascus geotrichum</name>
    <dbReference type="NCBI Taxonomy" id="1173061"/>
    <lineage>
        <taxon>Eukaryota</taxon>
        <taxon>Fungi</taxon>
        <taxon>Dikarya</taxon>
        <taxon>Ascomycota</taxon>
        <taxon>Saccharomycotina</taxon>
        <taxon>Dipodascomycetes</taxon>
        <taxon>Dipodascales</taxon>
        <taxon>Dipodascaceae</taxon>
        <taxon>Geotrichum</taxon>
    </lineage>
</organism>
<dbReference type="PROSITE" id="PS00463">
    <property type="entry name" value="ZN2_CY6_FUNGAL_1"/>
    <property type="match status" value="1"/>
</dbReference>
<dbReference type="OrthoDB" id="5121955at2759"/>
<evidence type="ECO:0000256" key="3">
    <source>
        <dbReference type="ARBA" id="ARBA00023015"/>
    </source>
</evidence>
<evidence type="ECO:0000256" key="6">
    <source>
        <dbReference type="ARBA" id="ARBA00023242"/>
    </source>
</evidence>
<feature type="compositionally biased region" description="Polar residues" evidence="7">
    <location>
        <begin position="58"/>
        <end position="68"/>
    </location>
</feature>
<evidence type="ECO:0000256" key="5">
    <source>
        <dbReference type="ARBA" id="ARBA00023163"/>
    </source>
</evidence>
<dbReference type="InterPro" id="IPR001138">
    <property type="entry name" value="Zn2Cys6_DnaBD"/>
</dbReference>
<keyword evidence="1" id="KW-0479">Metal-binding</keyword>
<dbReference type="PANTHER" id="PTHR47171">
    <property type="entry name" value="FARA-RELATED"/>
    <property type="match status" value="1"/>
</dbReference>
<accession>A0A0J9X411</accession>
<evidence type="ECO:0000256" key="1">
    <source>
        <dbReference type="ARBA" id="ARBA00022723"/>
    </source>
</evidence>
<feature type="compositionally biased region" description="Polar residues" evidence="7">
    <location>
        <begin position="166"/>
        <end position="175"/>
    </location>
</feature>
<feature type="compositionally biased region" description="Low complexity" evidence="7">
    <location>
        <begin position="866"/>
        <end position="885"/>
    </location>
</feature>
<feature type="compositionally biased region" description="Low complexity" evidence="7">
    <location>
        <begin position="46"/>
        <end position="57"/>
    </location>
</feature>
<evidence type="ECO:0000256" key="2">
    <source>
        <dbReference type="ARBA" id="ARBA00022833"/>
    </source>
</evidence>
<dbReference type="InterPro" id="IPR036864">
    <property type="entry name" value="Zn2-C6_fun-type_DNA-bd_sf"/>
</dbReference>
<feature type="compositionally biased region" description="Basic residues" evidence="7">
    <location>
        <begin position="115"/>
        <end position="126"/>
    </location>
</feature>
<dbReference type="EMBL" id="CCBN010000002">
    <property type="protein sequence ID" value="CDO51849.1"/>
    <property type="molecule type" value="Genomic_DNA"/>
</dbReference>
<feature type="compositionally biased region" description="Basic and acidic residues" evidence="7">
    <location>
        <begin position="956"/>
        <end position="994"/>
    </location>
</feature>
<dbReference type="Proteomes" id="UP000242525">
    <property type="component" value="Unassembled WGS sequence"/>
</dbReference>
<sequence length="994" mass="111678">MASANNIQSLTVSDTSQNSPPISSSADSSNNTQGLTQSSTLPNETNSVQQQDQNNNSGAPATTINGKSSFRRVKARSSRACEVCHARKVRCDVEKHFPCTNCAAFGCECRIPEPKRRRASARRKNKTEKPPKKSKGENKEPGFQENGNESDNFTSKNAEPKEGLPTASSTKNESGGSRMPFNVQHLSGNPTKSWLNLLESKPPGHGSNMFLGSSSNLNLLLEPQTENGTFHYTFPAEIGYTSSRLNELDNEEIEILKFRGAFLLPPRDLCDDIVEAYFEKIHPTMPFMNRSQFMRRYNDPVNPPSLLLIQSMLLAGSRVCKNPALFDSSGSPDLASLTFYKRAKALFDANYEKDSVIMVQSVLMLGWWWEGPEDVTKNSFYWSRVGLSIAQGFGLHRSVENSSMPLATKRTWKRMWWSLFQRDRWVAVSLGRPVVINLEDSDVPMLTEDDFIEDEGNLPSLYPINRENVLYFIHSVKLSEIMGLVLRQQFSVDAETSRRQDKVPVISHCDLAMGSWMNNLPPELKYSVKEKSNHHLLKALLHAQYYTVLCLVHRSNILRKGMQPSKDPYPSWGIAFQAAHMISRIFENITYFDECKDIAAFYIYTLFSAMIMLLYQIESPQPSVIKSAKRALGVCTKALTEMGKTWLIARMILQLFKQLHQNRAMREKFVNQAQKRPYDTAFLKDFPITKPGEKGKKKKGKDEWKYDSEKGLSAEKSEQVESDRPGRSTVSEHSGLNSLQGTPGNNMFAVPTSVPSSTTTENLNKTWKNATSNLYSTRPSAMSPTNQDAINTFQRHQVYETPDFTMVTNNLPNSPNFYDNFQPSQLFPEVSETDLLMDAFFGSSHTSGSKLDQGQQPSHQGTTANSMSPTNSTVSSSNDVSQLSPTARSKKIREWYNYVTSTFQVPPADDNHHVVTTGTNSVEVEGLGDIISVASSNFSKAESEMMQQKLMVEKNNNVHDSHQDKTDSPNLEKKEEEFKSVQESSQSKKEAIKT</sequence>
<feature type="region of interest" description="Disordered" evidence="7">
    <location>
        <begin position="685"/>
        <end position="745"/>
    </location>
</feature>
<dbReference type="PROSITE" id="PS50048">
    <property type="entry name" value="ZN2_CY6_FUNGAL_2"/>
    <property type="match status" value="1"/>
</dbReference>
<feature type="compositionally biased region" description="Low complexity" evidence="7">
    <location>
        <begin position="13"/>
        <end position="33"/>
    </location>
</feature>
<dbReference type="PANTHER" id="PTHR47171:SF3">
    <property type="entry name" value="FARA-RELATED"/>
    <property type="match status" value="1"/>
</dbReference>
<dbReference type="Pfam" id="PF00172">
    <property type="entry name" value="Zn_clus"/>
    <property type="match status" value="1"/>
</dbReference>
<keyword evidence="10" id="KW-1185">Reference proteome</keyword>
<protein>
    <recommendedName>
        <fullName evidence="8">Zn(2)-C6 fungal-type domain-containing protein</fullName>
    </recommendedName>
</protein>
<feature type="compositionally biased region" description="Polar residues" evidence="7">
    <location>
        <begin position="34"/>
        <end position="45"/>
    </location>
</feature>
<feature type="domain" description="Zn(2)-C6 fungal-type" evidence="8">
    <location>
        <begin position="80"/>
        <end position="111"/>
    </location>
</feature>
<feature type="region of interest" description="Disordered" evidence="7">
    <location>
        <begin position="1"/>
        <end position="71"/>
    </location>
</feature>
<keyword evidence="3" id="KW-0805">Transcription regulation</keyword>
<proteinExistence type="predicted"/>
<feature type="compositionally biased region" description="Basic and acidic residues" evidence="7">
    <location>
        <begin position="700"/>
        <end position="726"/>
    </location>
</feature>
<feature type="compositionally biased region" description="Polar residues" evidence="7">
    <location>
        <begin position="846"/>
        <end position="865"/>
    </location>
</feature>
<dbReference type="GO" id="GO:0000981">
    <property type="term" value="F:DNA-binding transcription factor activity, RNA polymerase II-specific"/>
    <property type="evidence" value="ECO:0007669"/>
    <property type="project" value="InterPro"/>
</dbReference>
<evidence type="ECO:0000313" key="9">
    <source>
        <dbReference type="EMBL" id="CDO51849.1"/>
    </source>
</evidence>
<evidence type="ECO:0000313" key="10">
    <source>
        <dbReference type="Proteomes" id="UP000242525"/>
    </source>
</evidence>
<feature type="region of interest" description="Disordered" evidence="7">
    <location>
        <begin position="953"/>
        <end position="994"/>
    </location>
</feature>
<dbReference type="GO" id="GO:0006351">
    <property type="term" value="P:DNA-templated transcription"/>
    <property type="evidence" value="ECO:0007669"/>
    <property type="project" value="InterPro"/>
</dbReference>
<evidence type="ECO:0000259" key="8">
    <source>
        <dbReference type="PROSITE" id="PS50048"/>
    </source>
</evidence>
<keyword evidence="6" id="KW-0539">Nucleus</keyword>
<evidence type="ECO:0000256" key="4">
    <source>
        <dbReference type="ARBA" id="ARBA00023125"/>
    </source>
</evidence>
<dbReference type="Gene3D" id="4.10.240.10">
    <property type="entry name" value="Zn(2)-C6 fungal-type DNA-binding domain"/>
    <property type="match status" value="1"/>
</dbReference>
<feature type="region of interest" description="Disordered" evidence="7">
    <location>
        <begin position="115"/>
        <end position="186"/>
    </location>
</feature>
<dbReference type="CDD" id="cd12148">
    <property type="entry name" value="fungal_TF_MHR"/>
    <property type="match status" value="1"/>
</dbReference>
<reference evidence="9" key="1">
    <citation type="submission" date="2014-03" db="EMBL/GenBank/DDBJ databases">
        <authorList>
            <person name="Casaregola S."/>
        </authorList>
    </citation>
    <scope>NUCLEOTIDE SEQUENCE [LARGE SCALE GENOMIC DNA]</scope>
    <source>
        <strain evidence="9">CLIB 918</strain>
    </source>
</reference>
<dbReference type="CDD" id="cd00067">
    <property type="entry name" value="GAL4"/>
    <property type="match status" value="1"/>
</dbReference>
<name>A0A0J9X411_GEOCN</name>
<evidence type="ECO:0000256" key="7">
    <source>
        <dbReference type="SAM" id="MobiDB-lite"/>
    </source>
</evidence>
<feature type="compositionally biased region" description="Polar residues" evidence="7">
    <location>
        <begin position="1"/>
        <end position="12"/>
    </location>
</feature>
<dbReference type="SUPFAM" id="SSF57701">
    <property type="entry name" value="Zn2/Cys6 DNA-binding domain"/>
    <property type="match status" value="1"/>
</dbReference>
<dbReference type="GO" id="GO:0008270">
    <property type="term" value="F:zinc ion binding"/>
    <property type="evidence" value="ECO:0007669"/>
    <property type="project" value="InterPro"/>
</dbReference>
<dbReference type="GO" id="GO:0003677">
    <property type="term" value="F:DNA binding"/>
    <property type="evidence" value="ECO:0007669"/>
    <property type="project" value="UniProtKB-KW"/>
</dbReference>
<dbReference type="AlphaFoldDB" id="A0A0J9X411"/>
<feature type="compositionally biased region" description="Polar residues" evidence="7">
    <location>
        <begin position="728"/>
        <end position="745"/>
    </location>
</feature>
<keyword evidence="4" id="KW-0238">DNA-binding</keyword>
<dbReference type="SMART" id="SM00066">
    <property type="entry name" value="GAL4"/>
    <property type="match status" value="1"/>
</dbReference>
<comment type="caution">
    <text evidence="9">The sequence shown here is derived from an EMBL/GenBank/DDBJ whole genome shotgun (WGS) entry which is preliminary data.</text>
</comment>
<feature type="compositionally biased region" description="Basic and acidic residues" evidence="7">
    <location>
        <begin position="127"/>
        <end position="142"/>
    </location>
</feature>
<dbReference type="STRING" id="1173061.A0A0J9X411"/>
<dbReference type="Pfam" id="PF04082">
    <property type="entry name" value="Fungal_trans"/>
    <property type="match status" value="1"/>
</dbReference>